<dbReference type="Proteomes" id="UP000790377">
    <property type="component" value="Unassembled WGS sequence"/>
</dbReference>
<sequence length="513" mass="57338">MLVVLSAFLAALVVVNFVYRNTKKKKGASLPPGPRPLPLLGNVIGVKADEPWITYTEWNDTYGDIIYTRFLGQEIVVLGSEETAKTLLERRSSNYSDRPFFAVVKPYGLAFSSAFMHYGDRWRLHRRLLHQALRPDAAIKVHPLQLRKARQLLVDLLNAPEDFVAHLATHSSAIIMDIVYGYETSPRNDPIVTVAERAMKSLVRAMTPQKSAVVSTFWFLLSLPPWFPGATLKREAMLSRAYNNDLIEIPYQYVRSSMAAGTAGSSMVADCIHRFTSNDETGTFEKAIKESSATAFGAASETTSSTLLVFVLTMIHHPQVQERAQSEIDSVVGSRRLPNFADRPSMPYMEAILRETLRWHPVVPLGVPHATGKTDVFEGYYIPKGATILANTWAMSRNEAKYPNPSEFRPERFFSPNGELNDDKVSFAFGFGRRICVGRHVADASLWSAMVSMLAIFKFTKPLDDTGREIDIQVQWTSGVTSHPVPFPCRIVPRAPAMNPEELGRLIANNSDE</sequence>
<organism evidence="1 2">
    <name type="scientific">Hygrophoropsis aurantiaca</name>
    <dbReference type="NCBI Taxonomy" id="72124"/>
    <lineage>
        <taxon>Eukaryota</taxon>
        <taxon>Fungi</taxon>
        <taxon>Dikarya</taxon>
        <taxon>Basidiomycota</taxon>
        <taxon>Agaricomycotina</taxon>
        <taxon>Agaricomycetes</taxon>
        <taxon>Agaricomycetidae</taxon>
        <taxon>Boletales</taxon>
        <taxon>Coniophorineae</taxon>
        <taxon>Hygrophoropsidaceae</taxon>
        <taxon>Hygrophoropsis</taxon>
    </lineage>
</organism>
<evidence type="ECO:0000313" key="2">
    <source>
        <dbReference type="Proteomes" id="UP000790377"/>
    </source>
</evidence>
<reference evidence="1" key="1">
    <citation type="journal article" date="2021" name="New Phytol.">
        <title>Evolutionary innovations through gain and loss of genes in the ectomycorrhizal Boletales.</title>
        <authorList>
            <person name="Wu G."/>
            <person name="Miyauchi S."/>
            <person name="Morin E."/>
            <person name="Kuo A."/>
            <person name="Drula E."/>
            <person name="Varga T."/>
            <person name="Kohler A."/>
            <person name="Feng B."/>
            <person name="Cao Y."/>
            <person name="Lipzen A."/>
            <person name="Daum C."/>
            <person name="Hundley H."/>
            <person name="Pangilinan J."/>
            <person name="Johnson J."/>
            <person name="Barry K."/>
            <person name="LaButti K."/>
            <person name="Ng V."/>
            <person name="Ahrendt S."/>
            <person name="Min B."/>
            <person name="Choi I.G."/>
            <person name="Park H."/>
            <person name="Plett J.M."/>
            <person name="Magnuson J."/>
            <person name="Spatafora J.W."/>
            <person name="Nagy L.G."/>
            <person name="Henrissat B."/>
            <person name="Grigoriev I.V."/>
            <person name="Yang Z.L."/>
            <person name="Xu J."/>
            <person name="Martin F.M."/>
        </authorList>
    </citation>
    <scope>NUCLEOTIDE SEQUENCE</scope>
    <source>
        <strain evidence="1">ATCC 28755</strain>
    </source>
</reference>
<proteinExistence type="predicted"/>
<keyword evidence="2" id="KW-1185">Reference proteome</keyword>
<evidence type="ECO:0000313" key="1">
    <source>
        <dbReference type="EMBL" id="KAH7907938.1"/>
    </source>
</evidence>
<gene>
    <name evidence="1" type="ORF">BJ138DRAFT_1174408</name>
</gene>
<comment type="caution">
    <text evidence="1">The sequence shown here is derived from an EMBL/GenBank/DDBJ whole genome shotgun (WGS) entry which is preliminary data.</text>
</comment>
<dbReference type="EMBL" id="MU267858">
    <property type="protein sequence ID" value="KAH7907938.1"/>
    <property type="molecule type" value="Genomic_DNA"/>
</dbReference>
<accession>A0ACB8A4F0</accession>
<name>A0ACB8A4F0_9AGAM</name>
<protein>
    <submittedName>
        <fullName evidence="1">Cytochrome P450</fullName>
    </submittedName>
</protein>